<evidence type="ECO:0000313" key="5">
    <source>
        <dbReference type="Proteomes" id="UP001603857"/>
    </source>
</evidence>
<keyword evidence="5" id="KW-1185">Reference proteome</keyword>
<accession>A0ABD1M927</accession>
<dbReference type="PANTHER" id="PTHR45968:SF5">
    <property type="entry name" value="PROTEIN HOTHEAD"/>
    <property type="match status" value="1"/>
</dbReference>
<dbReference type="AlphaFoldDB" id="A0ABD1M927"/>
<comment type="cofactor">
    <cofactor evidence="1">
        <name>FAD</name>
        <dbReference type="ChEBI" id="CHEBI:57692"/>
    </cofactor>
</comment>
<protein>
    <submittedName>
        <fullName evidence="4">Uncharacterized protein</fullName>
    </submittedName>
</protein>
<evidence type="ECO:0000256" key="2">
    <source>
        <dbReference type="ARBA" id="ARBA00022630"/>
    </source>
</evidence>
<dbReference type="EMBL" id="JBGMDY010000006">
    <property type="protein sequence ID" value="KAL2332279.1"/>
    <property type="molecule type" value="Genomic_DNA"/>
</dbReference>
<evidence type="ECO:0000313" key="4">
    <source>
        <dbReference type="EMBL" id="KAL2332279.1"/>
    </source>
</evidence>
<dbReference type="InterPro" id="IPR051871">
    <property type="entry name" value="GMC_Oxidoreductase-Related"/>
</dbReference>
<proteinExistence type="predicted"/>
<reference evidence="4 5" key="1">
    <citation type="submission" date="2024-08" db="EMBL/GenBank/DDBJ databases">
        <title>Insights into the chromosomal genome structure of Flemingia macrophylla.</title>
        <authorList>
            <person name="Ding Y."/>
            <person name="Zhao Y."/>
            <person name="Bi W."/>
            <person name="Wu M."/>
            <person name="Zhao G."/>
            <person name="Gong Y."/>
            <person name="Li W."/>
            <person name="Zhang P."/>
        </authorList>
    </citation>
    <scope>NUCLEOTIDE SEQUENCE [LARGE SCALE GENOMIC DNA]</scope>
    <source>
        <strain evidence="4">DYQJB</strain>
        <tissue evidence="4">Leaf</tissue>
    </source>
</reference>
<dbReference type="Proteomes" id="UP001603857">
    <property type="component" value="Unassembled WGS sequence"/>
</dbReference>
<comment type="caution">
    <text evidence="4">The sequence shown here is derived from an EMBL/GenBank/DDBJ whole genome shotgun (WGS) entry which is preliminary data.</text>
</comment>
<name>A0ABD1M927_9FABA</name>
<gene>
    <name evidence="4" type="ORF">Fmac_019860</name>
</gene>
<sequence>MADSPMNSIFIPFKRPVEQSLIETAGITNFGVYFEATSGFSQTRDSVHYRHSTLSSEVERSGESVDATVNSKGDIPYEEFKERSYCQKSPSLLQQVNSG</sequence>
<evidence type="ECO:0000256" key="1">
    <source>
        <dbReference type="ARBA" id="ARBA00001974"/>
    </source>
</evidence>
<dbReference type="PANTHER" id="PTHR45968">
    <property type="entry name" value="OSJNBA0019K04.7 PROTEIN"/>
    <property type="match status" value="1"/>
</dbReference>
<keyword evidence="2" id="KW-0285">Flavoprotein</keyword>
<organism evidence="4 5">
    <name type="scientific">Flemingia macrophylla</name>
    <dbReference type="NCBI Taxonomy" id="520843"/>
    <lineage>
        <taxon>Eukaryota</taxon>
        <taxon>Viridiplantae</taxon>
        <taxon>Streptophyta</taxon>
        <taxon>Embryophyta</taxon>
        <taxon>Tracheophyta</taxon>
        <taxon>Spermatophyta</taxon>
        <taxon>Magnoliopsida</taxon>
        <taxon>eudicotyledons</taxon>
        <taxon>Gunneridae</taxon>
        <taxon>Pentapetalae</taxon>
        <taxon>rosids</taxon>
        <taxon>fabids</taxon>
        <taxon>Fabales</taxon>
        <taxon>Fabaceae</taxon>
        <taxon>Papilionoideae</taxon>
        <taxon>50 kb inversion clade</taxon>
        <taxon>NPAAA clade</taxon>
        <taxon>indigoferoid/millettioid clade</taxon>
        <taxon>Phaseoleae</taxon>
        <taxon>Flemingia</taxon>
    </lineage>
</organism>
<keyword evidence="3" id="KW-0274">FAD</keyword>
<dbReference type="Gene3D" id="3.30.410.40">
    <property type="match status" value="1"/>
</dbReference>
<evidence type="ECO:0000256" key="3">
    <source>
        <dbReference type="ARBA" id="ARBA00022827"/>
    </source>
</evidence>